<feature type="compositionally biased region" description="Basic and acidic residues" evidence="2">
    <location>
        <begin position="297"/>
        <end position="312"/>
    </location>
</feature>
<keyword evidence="1" id="KW-0175">Coiled coil</keyword>
<protein>
    <submittedName>
        <fullName evidence="3">Uncharacterized protein</fullName>
    </submittedName>
</protein>
<evidence type="ECO:0000313" key="3">
    <source>
        <dbReference type="EMBL" id="GMR61386.1"/>
    </source>
</evidence>
<gene>
    <name evidence="3" type="ORF">PMAYCL1PPCAC_31581</name>
</gene>
<feature type="non-terminal residue" evidence="3">
    <location>
        <position position="487"/>
    </location>
</feature>
<feature type="compositionally biased region" description="Basic residues" evidence="2">
    <location>
        <begin position="272"/>
        <end position="289"/>
    </location>
</feature>
<feature type="region of interest" description="Disordered" evidence="2">
    <location>
        <begin position="1"/>
        <end position="38"/>
    </location>
</feature>
<feature type="coiled-coil region" evidence="1">
    <location>
        <begin position="53"/>
        <end position="115"/>
    </location>
</feature>
<evidence type="ECO:0000256" key="2">
    <source>
        <dbReference type="SAM" id="MobiDB-lite"/>
    </source>
</evidence>
<sequence length="487" mass="54770">TVMSRSRRGRNAAVPAPPASPRGEETDEEDVDGPINRSLGDMLPQAFHAAHEMARLQALHLEIQRKYDDLARQNALITREVEEYYRKLRTAEVQRDSVQSKLGVAESQIVRLQEENTLNTDVVRRNDEKEVVIMNWQNKYGRSHVLLMEYKEQIQRLEDKLNTAVNMARTAAVGRNESEKKAFALQNKLNGKNNEMKALKKHWNVIVRIIADISRQHSDDLPPSMCERLNKLPLDELLQIAKPNRGGAADSDDEDAEVIHRLLELDSSCSKSPRKGGRIARGRGSRGGRGRGGGDVVDERIHEDLLARKLQRDDDESMAALPSDSVAKSVMGRKTESVREQQERMKPGIKEKIAKMKEEQNAKEDEAKDVTESLKDAPKRGSATLDEEMMLSEDDNDAAHDDDGSKEVEKSMEDPIDFALDMNDGFDMPDYFNNLAALGNGAEEDENPMNERYSPPLGDSVVDSTTAMFEMEGEEEIESMMMPPAEE</sequence>
<name>A0AAN5DDA4_9BILA</name>
<dbReference type="EMBL" id="BTRK01000006">
    <property type="protein sequence ID" value="GMR61386.1"/>
    <property type="molecule type" value="Genomic_DNA"/>
</dbReference>
<comment type="caution">
    <text evidence="3">The sequence shown here is derived from an EMBL/GenBank/DDBJ whole genome shotgun (WGS) entry which is preliminary data.</text>
</comment>
<dbReference type="Proteomes" id="UP001328107">
    <property type="component" value="Unassembled WGS sequence"/>
</dbReference>
<feature type="compositionally biased region" description="Basic and acidic residues" evidence="2">
    <location>
        <begin position="397"/>
        <end position="412"/>
    </location>
</feature>
<accession>A0AAN5DDA4</accession>
<feature type="compositionally biased region" description="Acidic residues" evidence="2">
    <location>
        <begin position="385"/>
        <end position="396"/>
    </location>
</feature>
<feature type="coiled-coil region" evidence="1">
    <location>
        <begin position="147"/>
        <end position="202"/>
    </location>
</feature>
<reference evidence="4" key="1">
    <citation type="submission" date="2022-10" db="EMBL/GenBank/DDBJ databases">
        <title>Genome assembly of Pristionchus species.</title>
        <authorList>
            <person name="Yoshida K."/>
            <person name="Sommer R.J."/>
        </authorList>
    </citation>
    <scope>NUCLEOTIDE SEQUENCE [LARGE SCALE GENOMIC DNA]</scope>
    <source>
        <strain evidence="4">RS5460</strain>
    </source>
</reference>
<dbReference type="AlphaFoldDB" id="A0AAN5DDA4"/>
<keyword evidence="4" id="KW-1185">Reference proteome</keyword>
<feature type="region of interest" description="Disordered" evidence="2">
    <location>
        <begin position="440"/>
        <end position="461"/>
    </location>
</feature>
<evidence type="ECO:0000256" key="1">
    <source>
        <dbReference type="SAM" id="Coils"/>
    </source>
</evidence>
<feature type="region of interest" description="Disordered" evidence="2">
    <location>
        <begin position="269"/>
        <end position="412"/>
    </location>
</feature>
<organism evidence="3 4">
    <name type="scientific">Pristionchus mayeri</name>
    <dbReference type="NCBI Taxonomy" id="1317129"/>
    <lineage>
        <taxon>Eukaryota</taxon>
        <taxon>Metazoa</taxon>
        <taxon>Ecdysozoa</taxon>
        <taxon>Nematoda</taxon>
        <taxon>Chromadorea</taxon>
        <taxon>Rhabditida</taxon>
        <taxon>Rhabditina</taxon>
        <taxon>Diplogasteromorpha</taxon>
        <taxon>Diplogasteroidea</taxon>
        <taxon>Neodiplogasteridae</taxon>
        <taxon>Pristionchus</taxon>
    </lineage>
</organism>
<feature type="compositionally biased region" description="Basic and acidic residues" evidence="2">
    <location>
        <begin position="333"/>
        <end position="379"/>
    </location>
</feature>
<feature type="compositionally biased region" description="Basic residues" evidence="2">
    <location>
        <begin position="1"/>
        <end position="10"/>
    </location>
</feature>
<proteinExistence type="predicted"/>
<feature type="non-terminal residue" evidence="3">
    <location>
        <position position="1"/>
    </location>
</feature>
<evidence type="ECO:0000313" key="4">
    <source>
        <dbReference type="Proteomes" id="UP001328107"/>
    </source>
</evidence>